<accession>A0AAE1QY45</accession>
<dbReference type="InterPro" id="IPR008928">
    <property type="entry name" value="6-hairpin_glycosidase_sf"/>
</dbReference>
<dbReference type="InterPro" id="IPR027414">
    <property type="entry name" value="GH95_N_dom"/>
</dbReference>
<dbReference type="PANTHER" id="PTHR31084">
    <property type="entry name" value="ALPHA-L-FUCOSIDASE 2"/>
    <property type="match status" value="1"/>
</dbReference>
<protein>
    <recommendedName>
        <fullName evidence="5">Glycosyl hydrolase family 95 N-terminal domain-containing protein</fullName>
    </recommendedName>
</protein>
<organism evidence="3 4">
    <name type="scientific">Anisodus tanguticus</name>
    <dbReference type="NCBI Taxonomy" id="243964"/>
    <lineage>
        <taxon>Eukaryota</taxon>
        <taxon>Viridiplantae</taxon>
        <taxon>Streptophyta</taxon>
        <taxon>Embryophyta</taxon>
        <taxon>Tracheophyta</taxon>
        <taxon>Spermatophyta</taxon>
        <taxon>Magnoliopsida</taxon>
        <taxon>eudicotyledons</taxon>
        <taxon>Gunneridae</taxon>
        <taxon>Pentapetalae</taxon>
        <taxon>asterids</taxon>
        <taxon>lamiids</taxon>
        <taxon>Solanales</taxon>
        <taxon>Solanaceae</taxon>
        <taxon>Solanoideae</taxon>
        <taxon>Hyoscyameae</taxon>
        <taxon>Anisodus</taxon>
    </lineage>
</organism>
<dbReference type="GO" id="GO:0005975">
    <property type="term" value="P:carbohydrate metabolic process"/>
    <property type="evidence" value="ECO:0007669"/>
    <property type="project" value="InterPro"/>
</dbReference>
<feature type="domain" description="Glycosyl hydrolase family 95 N-terminal" evidence="1">
    <location>
        <begin position="35"/>
        <end position="280"/>
    </location>
</feature>
<dbReference type="Gene3D" id="2.70.98.50">
    <property type="entry name" value="putative glycoside hydrolase family protein from bacillus halodurans"/>
    <property type="match status" value="1"/>
</dbReference>
<feature type="domain" description="Glycosyl hydrolase family 95 catalytic" evidence="2">
    <location>
        <begin position="297"/>
        <end position="401"/>
    </location>
</feature>
<sequence length="447" mass="49849">MEDCEWVLVKEPTDRDIWNPSLKNAEESWWSLEIRFGDPAKHWTDALPIGNGRLGAMVWGGVSSEILNLNEDTLWTGNPGDYTNPEAPKSLAEVRKLVDNGQYAEATEAAVKLSDNSPEVYQLLGDIKLEFDDSHGTFQEEKYERVLDLDTATVKVNYSVGDLEFAREYFASNPDQVIAAKLSANKPGCLTFTLSVDSKMHHHTYVSGHNQITMEGSCPGKRKTPKVDANDNPKGIQFAAILDLQINEGSGTIHVLDNRRFCVEQCDWAIILLVASSSFNGPFTKPLSKSSNSAASESGTVLTADRVKSFKTDEDPSLVELLFQYGQYLLIACSRPGTQPANLQGIWNYMLEPPWDCTPHLNINLQMNYWHALSCNLKECQEPLFDYITSLSINGSKTAKVGLLSKCLIYEQNHLQIEVRLSGLCGKWAERGFAPIYGSITLIQWTK</sequence>
<dbReference type="SUPFAM" id="SSF48208">
    <property type="entry name" value="Six-hairpin glycosidases"/>
    <property type="match status" value="1"/>
</dbReference>
<reference evidence="3" key="1">
    <citation type="submission" date="2023-12" db="EMBL/GenBank/DDBJ databases">
        <title>Genome assembly of Anisodus tanguticus.</title>
        <authorList>
            <person name="Wang Y.-J."/>
        </authorList>
    </citation>
    <scope>NUCLEOTIDE SEQUENCE</scope>
    <source>
        <strain evidence="3">KB-2021</strain>
        <tissue evidence="3">Leaf</tissue>
    </source>
</reference>
<evidence type="ECO:0000313" key="3">
    <source>
        <dbReference type="EMBL" id="KAK4340187.1"/>
    </source>
</evidence>
<dbReference type="Pfam" id="PF14498">
    <property type="entry name" value="Glyco_hyd_65N_2"/>
    <property type="match status" value="1"/>
</dbReference>
<evidence type="ECO:0000313" key="4">
    <source>
        <dbReference type="Proteomes" id="UP001291623"/>
    </source>
</evidence>
<name>A0AAE1QY45_9SOLA</name>
<evidence type="ECO:0000259" key="2">
    <source>
        <dbReference type="Pfam" id="PF22124"/>
    </source>
</evidence>
<dbReference type="Proteomes" id="UP001291623">
    <property type="component" value="Unassembled WGS sequence"/>
</dbReference>
<evidence type="ECO:0008006" key="5">
    <source>
        <dbReference type="Google" id="ProtNLM"/>
    </source>
</evidence>
<dbReference type="EMBL" id="JAVYJV010000023">
    <property type="protein sequence ID" value="KAK4340187.1"/>
    <property type="molecule type" value="Genomic_DNA"/>
</dbReference>
<dbReference type="PANTHER" id="PTHR31084:SF0">
    <property type="entry name" value="ALPHA-L-FUCOSIDASE 2"/>
    <property type="match status" value="1"/>
</dbReference>
<keyword evidence="4" id="KW-1185">Reference proteome</keyword>
<dbReference type="InterPro" id="IPR054363">
    <property type="entry name" value="GH95_cat"/>
</dbReference>
<dbReference type="GO" id="GO:0004560">
    <property type="term" value="F:alpha-L-fucosidase activity"/>
    <property type="evidence" value="ECO:0007669"/>
    <property type="project" value="TreeGrafter"/>
</dbReference>
<comment type="caution">
    <text evidence="3">The sequence shown here is derived from an EMBL/GenBank/DDBJ whole genome shotgun (WGS) entry which is preliminary data.</text>
</comment>
<evidence type="ECO:0000259" key="1">
    <source>
        <dbReference type="Pfam" id="PF14498"/>
    </source>
</evidence>
<dbReference type="Pfam" id="PF22124">
    <property type="entry name" value="Glyco_hydro_95_cat"/>
    <property type="match status" value="1"/>
</dbReference>
<gene>
    <name evidence="3" type="ORF">RND71_041649</name>
</gene>
<dbReference type="AlphaFoldDB" id="A0AAE1QY45"/>
<proteinExistence type="predicted"/>